<dbReference type="InterPro" id="IPR032812">
    <property type="entry name" value="SbsA_Ig"/>
</dbReference>
<comment type="caution">
    <text evidence="5">The sequence shown here is derived from an EMBL/GenBank/DDBJ whole genome shotgun (WGS) entry which is preliminary data.</text>
</comment>
<evidence type="ECO:0000313" key="6">
    <source>
        <dbReference type="Proteomes" id="UP000176294"/>
    </source>
</evidence>
<dbReference type="EMBL" id="MDZB01000067">
    <property type="protein sequence ID" value="OGX88088.1"/>
    <property type="molecule type" value="Genomic_DNA"/>
</dbReference>
<evidence type="ECO:0000256" key="2">
    <source>
        <dbReference type="SAM" id="MobiDB-lite"/>
    </source>
</evidence>
<feature type="chain" id="PRO_5009579313" description="SbsA Ig-like domain-containing protein" evidence="3">
    <location>
        <begin position="25"/>
        <end position="587"/>
    </location>
</feature>
<evidence type="ECO:0000313" key="5">
    <source>
        <dbReference type="EMBL" id="OGX88088.1"/>
    </source>
</evidence>
<accession>A0A1G1TB40</accession>
<dbReference type="InterPro" id="IPR008969">
    <property type="entry name" value="CarboxyPept-like_regulatory"/>
</dbReference>
<keyword evidence="1 3" id="KW-0732">Signal</keyword>
<name>A0A1G1TB40_9BACT</name>
<gene>
    <name evidence="5" type="ORF">BEN47_09450</name>
</gene>
<dbReference type="SUPFAM" id="SSF49464">
    <property type="entry name" value="Carboxypeptidase regulatory domain-like"/>
    <property type="match status" value="1"/>
</dbReference>
<evidence type="ECO:0000256" key="3">
    <source>
        <dbReference type="SAM" id="SignalP"/>
    </source>
</evidence>
<organism evidence="5 6">
    <name type="scientific">Hymenobacter lapidarius</name>
    <dbReference type="NCBI Taxonomy" id="1908237"/>
    <lineage>
        <taxon>Bacteria</taxon>
        <taxon>Pseudomonadati</taxon>
        <taxon>Bacteroidota</taxon>
        <taxon>Cytophagia</taxon>
        <taxon>Cytophagales</taxon>
        <taxon>Hymenobacteraceae</taxon>
        <taxon>Hymenobacter</taxon>
    </lineage>
</organism>
<dbReference type="RefSeq" id="WP_070725114.1">
    <property type="nucleotide sequence ID" value="NZ_MDZB01000067.1"/>
</dbReference>
<evidence type="ECO:0000256" key="1">
    <source>
        <dbReference type="ARBA" id="ARBA00022729"/>
    </source>
</evidence>
<reference evidence="5 6" key="1">
    <citation type="submission" date="2016-08" db="EMBL/GenBank/DDBJ databases">
        <title>Hymenobacter coccineus sp. nov., Hymenobacter lapidarius sp. nov. and Hymenobacter glacialis sp. nov., isolated from Antarctic soil.</title>
        <authorList>
            <person name="Sedlacek I."/>
            <person name="Kralova S."/>
            <person name="Kyrova K."/>
            <person name="Maslanova I."/>
            <person name="Stankova E."/>
            <person name="Vrbovska V."/>
            <person name="Nemec M."/>
            <person name="Bartak M."/>
            <person name="Svec P."/>
            <person name="Busse H.-J."/>
            <person name="Pantucek R."/>
        </authorList>
    </citation>
    <scope>NUCLEOTIDE SEQUENCE [LARGE SCALE GENOMIC DNA]</scope>
    <source>
        <strain evidence="5 6">CCM 8643</strain>
    </source>
</reference>
<keyword evidence="6" id="KW-1185">Reference proteome</keyword>
<proteinExistence type="predicted"/>
<dbReference type="OrthoDB" id="9809989at2"/>
<dbReference type="Pfam" id="PF13205">
    <property type="entry name" value="Big_5"/>
    <property type="match status" value="1"/>
</dbReference>
<dbReference type="AlphaFoldDB" id="A0A1G1TB40"/>
<dbReference type="Proteomes" id="UP000176294">
    <property type="component" value="Unassembled WGS sequence"/>
</dbReference>
<feature type="compositionally biased region" description="Low complexity" evidence="2">
    <location>
        <begin position="537"/>
        <end position="549"/>
    </location>
</feature>
<feature type="region of interest" description="Disordered" evidence="2">
    <location>
        <begin position="530"/>
        <end position="552"/>
    </location>
</feature>
<feature type="region of interest" description="Disordered" evidence="2">
    <location>
        <begin position="25"/>
        <end position="46"/>
    </location>
</feature>
<protein>
    <recommendedName>
        <fullName evidence="4">SbsA Ig-like domain-containing protein</fullName>
    </recommendedName>
</protein>
<evidence type="ECO:0000259" key="4">
    <source>
        <dbReference type="Pfam" id="PF13205"/>
    </source>
</evidence>
<feature type="domain" description="SbsA Ig-like" evidence="4">
    <location>
        <begin position="32"/>
        <end position="133"/>
    </location>
</feature>
<dbReference type="STRING" id="1908237.BEN47_09450"/>
<dbReference type="Gene3D" id="2.60.40.1120">
    <property type="entry name" value="Carboxypeptidase-like, regulatory domain"/>
    <property type="match status" value="1"/>
</dbReference>
<sequence length="587" mass="63364">MSVRAELLALLALVALLESCAAVAPPLGGPRDRTPPRRIASSPDSAARNVKQKFVRLEFSEPVITKDLSKNLLITPQLPPDNPYKLREDRNTITLLFEKPLDENTTYSFNFREAVVDITEGLPAKNAYLNFSTGAVLDSGKVNGVVTDVLTAKPVAEASVGLYRAADTAGVKRGRPYYSVLTDKEGKFELSFLKSGPYKIYALADKNNNGRYDEGEKIAYLPAPITIAGSPAGPPVALLLTEPDQRAPSATSRQASPTQLRLSFNEGLRDAKLSPLGTSQAAPAVAEALQLTDRGRTVVLFKTPEVGDGRYLLTATDSTGNVGRDTLQVKFPAPPAAAKKSAAPPLYTVEGGPRSVFPKGQVVFQFAVPVRLAAGKPFGTLVEDSIRRRPLRLPADGTLSPDRTQLTVRFNARAKNQLAVVLDSTVITAITGQPLRLRPLRLVISEQDVSTSLSGTITTTAKSFELQLLDDKLQVVSTLASPKGTYSFASIPPGTYRLRVLIDSNGDGRWRGGDPNLLVLPEPVYLHPRPQQVRAASTSSNPFSSNGSTRRVPPTQVPTLFCLPLQPGRAVCVVVRGFHYQLIPFDR</sequence>
<feature type="signal peptide" evidence="3">
    <location>
        <begin position="1"/>
        <end position="24"/>
    </location>
</feature>